<feature type="domain" description="Uncharacterised" evidence="2">
    <location>
        <begin position="50"/>
        <end position="282"/>
    </location>
</feature>
<gene>
    <name evidence="3" type="ORF">NX722_08590</name>
</gene>
<evidence type="ECO:0000259" key="2">
    <source>
        <dbReference type="Pfam" id="PF07514"/>
    </source>
</evidence>
<dbReference type="Gene3D" id="1.10.3210.40">
    <property type="match status" value="1"/>
</dbReference>
<sequence>MTASQVLSVVNHWLHPHQKSEPLPTPQPAPDTGQTDGCAGYQVGVGAILHKQQPLIHQVNEQLCLPDELQELFNQTLDQLALWLHLLPAHPLHHCEPAGALRHALETAFWAVSSTQQIHVDHDLYPDRRRARQPLWRLMTGVAGLLHDSGRMVSCVTIRDEQAGQWMATQQGLGSWLQQHRIERYYPHWQHCESRPDKPIPQEYTWTNLLLLEQLIPNNLRYALQPDRDKGILWQTFISALVGHSSPLAVKQLVSAVEVARLKSVKLHFVRGEALTGLNQPIAPEPSTLKEAASKQPVSKDLSENGLEWLKQVVSQLNPNGVKWAKESLLLKWPEDVVGQEGLPDPDALLECWQEQGWLRPIANQVIIRRNGRQVIALQPEISKQCRQWLTPSDAEAAADDQR</sequence>
<keyword evidence="4" id="KW-1185">Reference proteome</keyword>
<protein>
    <submittedName>
        <fullName evidence="3">TraI domain-containing protein</fullName>
    </submittedName>
</protein>
<comment type="caution">
    <text evidence="3">The sequence shown here is derived from an EMBL/GenBank/DDBJ whole genome shotgun (WGS) entry which is preliminary data.</text>
</comment>
<organism evidence="3 4">
    <name type="scientific">Endozoicomonas gorgoniicola</name>
    <dbReference type="NCBI Taxonomy" id="1234144"/>
    <lineage>
        <taxon>Bacteria</taxon>
        <taxon>Pseudomonadati</taxon>
        <taxon>Pseudomonadota</taxon>
        <taxon>Gammaproteobacteria</taxon>
        <taxon>Oceanospirillales</taxon>
        <taxon>Endozoicomonadaceae</taxon>
        <taxon>Endozoicomonas</taxon>
    </lineage>
</organism>
<dbReference type="RefSeq" id="WP_262567630.1">
    <property type="nucleotide sequence ID" value="NZ_JAPFCC010000001.1"/>
</dbReference>
<evidence type="ECO:0000313" key="3">
    <source>
        <dbReference type="EMBL" id="MCW7552701.1"/>
    </source>
</evidence>
<feature type="region of interest" description="Disordered" evidence="1">
    <location>
        <begin position="17"/>
        <end position="37"/>
    </location>
</feature>
<dbReference type="Pfam" id="PF07514">
    <property type="entry name" value="TraI_2"/>
    <property type="match status" value="1"/>
</dbReference>
<name>A0ABT3MTJ2_9GAMM</name>
<evidence type="ECO:0000256" key="1">
    <source>
        <dbReference type="SAM" id="MobiDB-lite"/>
    </source>
</evidence>
<dbReference type="InterPro" id="IPR011119">
    <property type="entry name" value="Unchr_helicase_relaxase_TraI"/>
</dbReference>
<reference evidence="3 4" key="1">
    <citation type="submission" date="2022-10" db="EMBL/GenBank/DDBJ databases">
        <title>High-quality genome sequences of two octocoral-associated bacteria, Endozoicomonas euniceicola EF212 and Endozoicomonas gorgoniicola PS125.</title>
        <authorList>
            <person name="Chiou Y.-J."/>
            <person name="Chen Y.-H."/>
        </authorList>
    </citation>
    <scope>NUCLEOTIDE SEQUENCE [LARGE SCALE GENOMIC DNA]</scope>
    <source>
        <strain evidence="3 4">PS125</strain>
    </source>
</reference>
<dbReference type="EMBL" id="JAPFCC010000001">
    <property type="protein sequence ID" value="MCW7552701.1"/>
    <property type="molecule type" value="Genomic_DNA"/>
</dbReference>
<accession>A0ABT3MTJ2</accession>
<dbReference type="Proteomes" id="UP001209854">
    <property type="component" value="Unassembled WGS sequence"/>
</dbReference>
<proteinExistence type="predicted"/>
<evidence type="ECO:0000313" key="4">
    <source>
        <dbReference type="Proteomes" id="UP001209854"/>
    </source>
</evidence>